<sequence>MFVHSYRFMFLARREASSRLESVKNQGSQDRNKEVLNQMLWRKYLCSNIVYFFMTFILQFYVFFIKLLNH</sequence>
<organism evidence="2 3">
    <name type="scientific">Sphingobacterium mizutaii</name>
    <dbReference type="NCBI Taxonomy" id="1010"/>
    <lineage>
        <taxon>Bacteria</taxon>
        <taxon>Pseudomonadati</taxon>
        <taxon>Bacteroidota</taxon>
        <taxon>Sphingobacteriia</taxon>
        <taxon>Sphingobacteriales</taxon>
        <taxon>Sphingobacteriaceae</taxon>
        <taxon>Sphingobacterium</taxon>
    </lineage>
</organism>
<proteinExistence type="predicted"/>
<accession>A0AAJ4XCE3</accession>
<feature type="transmembrane region" description="Helical" evidence="1">
    <location>
        <begin position="49"/>
        <end position="68"/>
    </location>
</feature>
<dbReference type="Proteomes" id="UP000215355">
    <property type="component" value="Chromosome 1"/>
</dbReference>
<protein>
    <submittedName>
        <fullName evidence="2">Uncharacterized protein</fullName>
    </submittedName>
</protein>
<dbReference type="EMBL" id="LT906468">
    <property type="protein sequence ID" value="SNV52754.1"/>
    <property type="molecule type" value="Genomic_DNA"/>
</dbReference>
<dbReference type="AlphaFoldDB" id="A0AAJ4XCE3"/>
<reference evidence="2 3" key="1">
    <citation type="submission" date="2017-06" db="EMBL/GenBank/DDBJ databases">
        <authorList>
            <consortium name="Pathogen Informatics"/>
        </authorList>
    </citation>
    <scope>NUCLEOTIDE SEQUENCE [LARGE SCALE GENOMIC DNA]</scope>
    <source>
        <strain evidence="2 3">NCTC12149</strain>
    </source>
</reference>
<evidence type="ECO:0000256" key="1">
    <source>
        <dbReference type="SAM" id="Phobius"/>
    </source>
</evidence>
<evidence type="ECO:0000313" key="2">
    <source>
        <dbReference type="EMBL" id="SNV52754.1"/>
    </source>
</evidence>
<evidence type="ECO:0000313" key="3">
    <source>
        <dbReference type="Proteomes" id="UP000215355"/>
    </source>
</evidence>
<keyword evidence="1" id="KW-0472">Membrane</keyword>
<dbReference type="KEGG" id="smiz:4412673_02729"/>
<keyword evidence="1" id="KW-0812">Transmembrane</keyword>
<name>A0AAJ4XCE3_9SPHI</name>
<keyword evidence="1" id="KW-1133">Transmembrane helix</keyword>
<gene>
    <name evidence="2" type="ORF">SAMEA4412673_02729</name>
</gene>